<feature type="transmembrane region" description="Helical" evidence="4">
    <location>
        <begin position="62"/>
        <end position="82"/>
    </location>
</feature>
<accession>A0A9W4XMK3</accession>
<evidence type="ECO:0000259" key="5">
    <source>
        <dbReference type="PROSITE" id="PS50002"/>
    </source>
</evidence>
<keyword evidence="7" id="KW-1185">Reference proteome</keyword>
<feature type="compositionally biased region" description="Pro residues" evidence="3">
    <location>
        <begin position="766"/>
        <end position="782"/>
    </location>
</feature>
<keyword evidence="4" id="KW-1133">Transmembrane helix</keyword>
<evidence type="ECO:0000256" key="2">
    <source>
        <dbReference type="PROSITE-ProRule" id="PRU00192"/>
    </source>
</evidence>
<dbReference type="PANTHER" id="PTHR46026">
    <property type="entry name" value="RHO-TYPE GUANINE NUCLEOTIDE EXCHANGE FACTOR, ISOFORM F"/>
    <property type="match status" value="1"/>
</dbReference>
<organism evidence="6 7">
    <name type="scientific">Periconia digitata</name>
    <dbReference type="NCBI Taxonomy" id="1303443"/>
    <lineage>
        <taxon>Eukaryota</taxon>
        <taxon>Fungi</taxon>
        <taxon>Dikarya</taxon>
        <taxon>Ascomycota</taxon>
        <taxon>Pezizomycotina</taxon>
        <taxon>Dothideomycetes</taxon>
        <taxon>Pleosporomycetidae</taxon>
        <taxon>Pleosporales</taxon>
        <taxon>Massarineae</taxon>
        <taxon>Periconiaceae</taxon>
        <taxon>Periconia</taxon>
    </lineage>
</organism>
<dbReference type="Proteomes" id="UP001152607">
    <property type="component" value="Unassembled WGS sequence"/>
</dbReference>
<feature type="compositionally biased region" description="Pro residues" evidence="3">
    <location>
        <begin position="418"/>
        <end position="433"/>
    </location>
</feature>
<dbReference type="EMBL" id="CAOQHR010000007">
    <property type="protein sequence ID" value="CAI6337489.1"/>
    <property type="molecule type" value="Genomic_DNA"/>
</dbReference>
<feature type="compositionally biased region" description="Low complexity" evidence="3">
    <location>
        <begin position="783"/>
        <end position="798"/>
    </location>
</feature>
<dbReference type="Gene3D" id="2.30.30.40">
    <property type="entry name" value="SH3 Domains"/>
    <property type="match status" value="1"/>
</dbReference>
<keyword evidence="1 2" id="KW-0728">SH3 domain</keyword>
<gene>
    <name evidence="6" type="ORF">PDIGIT_LOCUS10601</name>
</gene>
<evidence type="ECO:0000313" key="7">
    <source>
        <dbReference type="Proteomes" id="UP001152607"/>
    </source>
</evidence>
<dbReference type="Pfam" id="PF25459">
    <property type="entry name" value="AIM3_BBC1_C"/>
    <property type="match status" value="1"/>
</dbReference>
<evidence type="ECO:0000256" key="4">
    <source>
        <dbReference type="SAM" id="Phobius"/>
    </source>
</evidence>
<feature type="compositionally biased region" description="Basic and acidic residues" evidence="3">
    <location>
        <begin position="638"/>
        <end position="651"/>
    </location>
</feature>
<dbReference type="Pfam" id="PF00018">
    <property type="entry name" value="SH3_1"/>
    <property type="match status" value="1"/>
</dbReference>
<feature type="compositionally biased region" description="Gly residues" evidence="3">
    <location>
        <begin position="653"/>
        <end position="668"/>
    </location>
</feature>
<sequence length="1388" mass="151049">MMVVTCVAANYHDASILKRFLLGRQPDVSHSPRSSGHTYLLTYLSTYICCAPIVELVTLASLIIIFIIIIVVVSYVVCVGQLEENMPAPPSTQTPSHLHLHSPLHCCNPPHPLPPTSWRTPEFRRLPLLLVVAAAARLRLFPSSSRYRSSSSSLSHYPASAHLPRGGEKSCTPPPPPQSPVLAYALASTLSIATAHGVVHTMPSFKVKAVYKYESPHEDDLSFPEGQIITVTEVEDEDWYVGEYVDEAGNRQDGLFPQNFVEKYEPELPARPNRASRHKPLDQQPVQQAPPTPDLPQQESAPAPPVQEDAPKQPPPPVEIPQVSSSQVTSPTSPASAPSGATKSSEIPLEPPTASKPSVPESTAATTAPPAKKAPPPVAAKNSAFLNRIAAFNQPAASPIQPFKPGGQPSTFVKKPFVAPPPSRNAYVPPPREAPQVKSYRRDEDPEVAERQAQDQENAERAGFAGNPTSNDGEGEDPAPTVSLKERIARLQKEQQEQATRAAALQKEKPKRPPVKKRTESHEAPGDDGEGGLDRSITGESRERTSTDHTRPPRSAHGVQSPDQTNRELMSDANDADQSGAGETEDADGASTSVEEEEERARQKHAVRAPAAPAREPDVGDEQDVEEEEEEEEDEEAAEARRKMELRERMARIGGGFGMPGMFGGGMPMGVPPPKKKKPEKKSTADSEEYSMPQQRVPMFGLPGVKSPEIEDRKLAVEKEDEESHSITLSRPANEVPDVEDVARQPMQRTPTAERSPPLAPEKRPVPPPISAADRPVPPPVPSASRPVPSAPVRSPSPGSESGDEMTDAQMPESATSPKTPSAIPPLKNRDSYLASDEMSGDSPDKRAMPPIPLASPTLSPVNNRPPPPPPPFAAPPRTTTADRLSKKIDREGETDYEGDYDTDIASGATHKDALKSHIRDSSMEDSTTADEASVRSPITPAGPPPLPPSVPRAVPPPPPQQPPSRVSLDAPRSAPPLPPVPPPTRDIQDDDDEYDPYRYTGTPRAVPPAPKAMPPPPQSHPPPPQNRPPPPAMPPMPPSIPPTPQMQSGDTSEDEDDLYTAPPPRKSHDRPPPPPPQAPPPQDRPAPPPPPPQERTAPPPPREPAPQPRTPAARKSLDVNRAVQGRVSMDQPRPSVSQDFIATDVDLGASTHWWTQPNMVPPSLQGRKDVLVDLSETRSGNTVDKLVQVLYMDYSQSIISARFEANNVSNVELEQTQEPPPARLRQDQLEDAHQQLGSRIAKDVESKQNTVVGDGTPQGLILQLLSPYKDALRPVSTRSFGAIVYANLANASTQQYDEIRPGDIISFRNAKFQGKHGAMHAKYSVEVGKPDHVGIVQEWDGSKKKVRVWGQWKESKKVKPESFRMEDLRSGEVRVWRVMSRHWVGWH</sequence>
<feature type="compositionally biased region" description="Basic and acidic residues" evidence="3">
    <location>
        <begin position="708"/>
        <end position="725"/>
    </location>
</feature>
<dbReference type="OrthoDB" id="207120at2759"/>
<feature type="compositionally biased region" description="Acidic residues" evidence="3">
    <location>
        <begin position="583"/>
        <end position="598"/>
    </location>
</feature>
<feature type="compositionally biased region" description="Low complexity" evidence="3">
    <location>
        <begin position="357"/>
        <end position="371"/>
    </location>
</feature>
<protein>
    <recommendedName>
        <fullName evidence="5">SH3 domain-containing protein</fullName>
    </recommendedName>
</protein>
<feature type="compositionally biased region" description="Basic and acidic residues" evidence="3">
    <location>
        <begin position="540"/>
        <end position="551"/>
    </location>
</feature>
<feature type="region of interest" description="Disordered" evidence="3">
    <location>
        <begin position="270"/>
        <end position="380"/>
    </location>
</feature>
<feature type="compositionally biased region" description="Pro residues" evidence="3">
    <location>
        <begin position="941"/>
        <end position="963"/>
    </location>
</feature>
<feature type="compositionally biased region" description="Basic and acidic residues" evidence="3">
    <location>
        <begin position="910"/>
        <end position="923"/>
    </location>
</feature>
<feature type="compositionally biased region" description="Basic and acidic residues" evidence="3">
    <location>
        <begin position="440"/>
        <end position="460"/>
    </location>
</feature>
<feature type="compositionally biased region" description="Pro residues" evidence="3">
    <location>
        <begin position="974"/>
        <end position="985"/>
    </location>
</feature>
<reference evidence="6" key="1">
    <citation type="submission" date="2023-01" db="EMBL/GenBank/DDBJ databases">
        <authorList>
            <person name="Van Ghelder C."/>
            <person name="Rancurel C."/>
        </authorList>
    </citation>
    <scope>NUCLEOTIDE SEQUENCE</scope>
    <source>
        <strain evidence="6">CNCM I-4278</strain>
    </source>
</reference>
<evidence type="ECO:0000256" key="3">
    <source>
        <dbReference type="SAM" id="MobiDB-lite"/>
    </source>
</evidence>
<comment type="caution">
    <text evidence="6">The sequence shown here is derived from an EMBL/GenBank/DDBJ whole genome shotgun (WGS) entry which is preliminary data.</text>
</comment>
<feature type="compositionally biased region" description="Pro residues" evidence="3">
    <location>
        <begin position="1073"/>
        <end position="1110"/>
    </location>
</feature>
<dbReference type="PROSITE" id="PS50002">
    <property type="entry name" value="SH3"/>
    <property type="match status" value="1"/>
</dbReference>
<feature type="region of interest" description="Disordered" evidence="3">
    <location>
        <begin position="396"/>
        <end position="1118"/>
    </location>
</feature>
<dbReference type="PANTHER" id="PTHR46026:SF1">
    <property type="entry name" value="RHO-TYPE GUANINE NUCLEOTIDE EXCHANGE FACTOR, ISOFORM F"/>
    <property type="match status" value="1"/>
</dbReference>
<dbReference type="InterPro" id="IPR057402">
    <property type="entry name" value="AIM3_BBC1_C"/>
</dbReference>
<dbReference type="InterPro" id="IPR001452">
    <property type="entry name" value="SH3_domain"/>
</dbReference>
<evidence type="ECO:0000256" key="1">
    <source>
        <dbReference type="ARBA" id="ARBA00022443"/>
    </source>
</evidence>
<dbReference type="CDD" id="cd11887">
    <property type="entry name" value="SH3_Bbc1"/>
    <property type="match status" value="1"/>
</dbReference>
<feature type="compositionally biased region" description="Acidic residues" evidence="3">
    <location>
        <begin position="619"/>
        <end position="637"/>
    </location>
</feature>
<dbReference type="PRINTS" id="PR00452">
    <property type="entry name" value="SH3DOMAIN"/>
</dbReference>
<feature type="compositionally biased region" description="Basic and acidic residues" evidence="3">
    <location>
        <begin position="484"/>
        <end position="496"/>
    </location>
</feature>
<keyword evidence="4" id="KW-0812">Transmembrane</keyword>
<feature type="domain" description="SH3" evidence="5">
    <location>
        <begin position="202"/>
        <end position="266"/>
    </location>
</feature>
<proteinExistence type="predicted"/>
<dbReference type="InterPro" id="IPR036028">
    <property type="entry name" value="SH3-like_dom_sf"/>
</dbReference>
<dbReference type="InterPro" id="IPR035552">
    <property type="entry name" value="Mti1_SH3"/>
</dbReference>
<feature type="compositionally biased region" description="Pro residues" evidence="3">
    <location>
        <begin position="864"/>
        <end position="875"/>
    </location>
</feature>
<feature type="compositionally biased region" description="Low complexity" evidence="3">
    <location>
        <begin position="964"/>
        <end position="973"/>
    </location>
</feature>
<feature type="compositionally biased region" description="Pro residues" evidence="3">
    <location>
        <begin position="1006"/>
        <end position="1045"/>
    </location>
</feature>
<dbReference type="SUPFAM" id="SSF50044">
    <property type="entry name" value="SH3-domain"/>
    <property type="match status" value="1"/>
</dbReference>
<name>A0A9W4XMK3_9PLEO</name>
<evidence type="ECO:0000313" key="6">
    <source>
        <dbReference type="EMBL" id="CAI6337489.1"/>
    </source>
</evidence>
<feature type="region of interest" description="Disordered" evidence="3">
    <location>
        <begin position="146"/>
        <end position="177"/>
    </location>
</feature>
<keyword evidence="4" id="KW-0472">Membrane</keyword>
<feature type="compositionally biased region" description="Low complexity" evidence="3">
    <location>
        <begin position="146"/>
        <end position="163"/>
    </location>
</feature>
<feature type="compositionally biased region" description="Low complexity" evidence="3">
    <location>
        <begin position="320"/>
        <end position="345"/>
    </location>
</feature>
<dbReference type="SMART" id="SM00326">
    <property type="entry name" value="SH3"/>
    <property type="match status" value="1"/>
</dbReference>
<feature type="compositionally biased region" description="Basic and acidic residues" evidence="3">
    <location>
        <begin position="884"/>
        <end position="894"/>
    </location>
</feature>